<evidence type="ECO:0000313" key="11">
    <source>
        <dbReference type="Proteomes" id="UP000178977"/>
    </source>
</evidence>
<evidence type="ECO:0000256" key="3">
    <source>
        <dbReference type="ARBA" id="ARBA00022813"/>
    </source>
</evidence>
<keyword evidence="7" id="KW-0456">Lyase</keyword>
<keyword evidence="4" id="KW-0745">Spermidine biosynthesis</keyword>
<evidence type="ECO:0000256" key="2">
    <source>
        <dbReference type="ARBA" id="ARBA00022793"/>
    </source>
</evidence>
<dbReference type="SUPFAM" id="SSF56276">
    <property type="entry name" value="S-adenosylmethionine decarboxylase"/>
    <property type="match status" value="1"/>
</dbReference>
<evidence type="ECO:0000256" key="9">
    <source>
        <dbReference type="ARBA" id="ARBA00023317"/>
    </source>
</evidence>
<reference evidence="10 11" key="1">
    <citation type="journal article" date="2016" name="Nat. Commun.">
        <title>Thousands of microbial genomes shed light on interconnected biogeochemical processes in an aquifer system.</title>
        <authorList>
            <person name="Anantharaman K."/>
            <person name="Brown C.T."/>
            <person name="Hug L.A."/>
            <person name="Sharon I."/>
            <person name="Castelle C.J."/>
            <person name="Probst A.J."/>
            <person name="Thomas B.C."/>
            <person name="Singh A."/>
            <person name="Wilkins M.J."/>
            <person name="Karaoz U."/>
            <person name="Brodie E.L."/>
            <person name="Williams K.H."/>
            <person name="Hubbard S.S."/>
            <person name="Banfield J.F."/>
        </authorList>
    </citation>
    <scope>NUCLEOTIDE SEQUENCE [LARGE SCALE GENOMIC DNA]</scope>
</reference>
<dbReference type="Proteomes" id="UP000178977">
    <property type="component" value="Unassembled WGS sequence"/>
</dbReference>
<keyword evidence="5" id="KW-0620">Polyamine biosynthesis</keyword>
<accession>A0A1G2LDK9</accession>
<dbReference type="InterPro" id="IPR003826">
    <property type="entry name" value="AdoMetDC_fam_prok"/>
</dbReference>
<proteinExistence type="predicted"/>
<evidence type="ECO:0000256" key="6">
    <source>
        <dbReference type="ARBA" id="ARBA00023145"/>
    </source>
</evidence>
<dbReference type="STRING" id="1802281.A3A44_02255"/>
<dbReference type="EMBL" id="MHQT01000034">
    <property type="protein sequence ID" value="OHA08892.1"/>
    <property type="molecule type" value="Genomic_DNA"/>
</dbReference>
<keyword evidence="9" id="KW-0670">Pyruvate</keyword>
<evidence type="ECO:0000256" key="7">
    <source>
        <dbReference type="ARBA" id="ARBA00023239"/>
    </source>
</evidence>
<comment type="cofactor">
    <cofactor evidence="1">
        <name>pyruvate</name>
        <dbReference type="ChEBI" id="CHEBI:15361"/>
    </cofactor>
</comment>
<evidence type="ECO:0000256" key="4">
    <source>
        <dbReference type="ARBA" id="ARBA00023066"/>
    </source>
</evidence>
<sequence>MVRTKSEAYGKEITLDLYGCKPSVIRSRRKLQEYVDRLVALINMKKYGRTLIPHFGHDDPKTDGFSLVQLIETSSITGHFSELWNSAYINIFSCAPYDHARALAFTKKFFGAKRVVARVHIRK</sequence>
<evidence type="ECO:0000256" key="1">
    <source>
        <dbReference type="ARBA" id="ARBA00001928"/>
    </source>
</evidence>
<evidence type="ECO:0000313" key="10">
    <source>
        <dbReference type="EMBL" id="OHA08892.1"/>
    </source>
</evidence>
<keyword evidence="8" id="KW-0704">Schiff base</keyword>
<organism evidence="10 11">
    <name type="scientific">Candidatus Sungbacteria bacterium RIFCSPLOWO2_01_FULL_60_25</name>
    <dbReference type="NCBI Taxonomy" id="1802281"/>
    <lineage>
        <taxon>Bacteria</taxon>
        <taxon>Candidatus Sungiibacteriota</taxon>
    </lineage>
</organism>
<name>A0A1G2LDK9_9BACT</name>
<dbReference type="GO" id="GO:0008295">
    <property type="term" value="P:spermidine biosynthetic process"/>
    <property type="evidence" value="ECO:0007669"/>
    <property type="project" value="UniProtKB-KW"/>
</dbReference>
<evidence type="ECO:0000256" key="5">
    <source>
        <dbReference type="ARBA" id="ARBA00023115"/>
    </source>
</evidence>
<keyword evidence="6" id="KW-0865">Zymogen</keyword>
<comment type="caution">
    <text evidence="10">The sequence shown here is derived from an EMBL/GenBank/DDBJ whole genome shotgun (WGS) entry which is preliminary data.</text>
</comment>
<gene>
    <name evidence="10" type="ORF">A3A44_02255</name>
</gene>
<dbReference type="InterPro" id="IPR016067">
    <property type="entry name" value="S-AdoMet_deCO2ase_core"/>
</dbReference>
<evidence type="ECO:0000256" key="8">
    <source>
        <dbReference type="ARBA" id="ARBA00023270"/>
    </source>
</evidence>
<protein>
    <recommendedName>
        <fullName evidence="12">S-adenosylmethionine decarboxylase</fullName>
    </recommendedName>
</protein>
<dbReference type="GO" id="GO:0004014">
    <property type="term" value="F:adenosylmethionine decarboxylase activity"/>
    <property type="evidence" value="ECO:0007669"/>
    <property type="project" value="InterPro"/>
</dbReference>
<dbReference type="AlphaFoldDB" id="A0A1G2LDK9"/>
<dbReference type="Gene3D" id="3.60.90.10">
    <property type="entry name" value="S-adenosylmethionine decarboxylase"/>
    <property type="match status" value="1"/>
</dbReference>
<keyword evidence="3" id="KW-0068">Autocatalytic cleavage</keyword>
<dbReference type="Pfam" id="PF02675">
    <property type="entry name" value="AdoMet_dc"/>
    <property type="match status" value="1"/>
</dbReference>
<keyword evidence="2" id="KW-0210">Decarboxylase</keyword>
<evidence type="ECO:0008006" key="12">
    <source>
        <dbReference type="Google" id="ProtNLM"/>
    </source>
</evidence>